<dbReference type="PROSITE" id="PS51257">
    <property type="entry name" value="PROKAR_LIPOPROTEIN"/>
    <property type="match status" value="1"/>
</dbReference>
<proteinExistence type="predicted"/>
<name>A0A2G9HZ46_9LAMI</name>
<sequence length="110" mass="12817">MRLSVNITFKACTRMSHLISFQQSNFFISCICVEEVILSASHFSSSSYMHLVYFSFALSLLPVLKAGNFFNNYVYLVLYRFGLHCRPRSMSLFRLHFLHLFSSQLLLLMS</sequence>
<organism evidence="2 3">
    <name type="scientific">Handroanthus impetiginosus</name>
    <dbReference type="NCBI Taxonomy" id="429701"/>
    <lineage>
        <taxon>Eukaryota</taxon>
        <taxon>Viridiplantae</taxon>
        <taxon>Streptophyta</taxon>
        <taxon>Embryophyta</taxon>
        <taxon>Tracheophyta</taxon>
        <taxon>Spermatophyta</taxon>
        <taxon>Magnoliopsida</taxon>
        <taxon>eudicotyledons</taxon>
        <taxon>Gunneridae</taxon>
        <taxon>Pentapetalae</taxon>
        <taxon>asterids</taxon>
        <taxon>lamiids</taxon>
        <taxon>Lamiales</taxon>
        <taxon>Bignoniaceae</taxon>
        <taxon>Crescentiina</taxon>
        <taxon>Tabebuia alliance</taxon>
        <taxon>Handroanthus</taxon>
    </lineage>
</organism>
<evidence type="ECO:0000256" key="1">
    <source>
        <dbReference type="SAM" id="Phobius"/>
    </source>
</evidence>
<feature type="transmembrane region" description="Helical" evidence="1">
    <location>
        <begin position="51"/>
        <end position="70"/>
    </location>
</feature>
<protein>
    <submittedName>
        <fullName evidence="2">Uncharacterized protein</fullName>
    </submittedName>
</protein>
<accession>A0A2G9HZ46</accession>
<gene>
    <name evidence="2" type="ORF">CDL12_04539</name>
</gene>
<dbReference type="AlphaFoldDB" id="A0A2G9HZ46"/>
<dbReference type="EMBL" id="NKXS01000702">
    <property type="protein sequence ID" value="PIN22753.1"/>
    <property type="molecule type" value="Genomic_DNA"/>
</dbReference>
<keyword evidence="1" id="KW-1133">Transmembrane helix</keyword>
<comment type="caution">
    <text evidence="2">The sequence shown here is derived from an EMBL/GenBank/DDBJ whole genome shotgun (WGS) entry which is preliminary data.</text>
</comment>
<evidence type="ECO:0000313" key="3">
    <source>
        <dbReference type="Proteomes" id="UP000231279"/>
    </source>
</evidence>
<keyword evidence="1" id="KW-0812">Transmembrane</keyword>
<keyword evidence="3" id="KW-1185">Reference proteome</keyword>
<evidence type="ECO:0000313" key="2">
    <source>
        <dbReference type="EMBL" id="PIN22753.1"/>
    </source>
</evidence>
<reference evidence="3" key="1">
    <citation type="journal article" date="2018" name="Gigascience">
        <title>Genome assembly of the Pink Ipe (Handroanthus impetiginosus, Bignoniaceae), a highly valued, ecologically keystone Neotropical timber forest tree.</title>
        <authorList>
            <person name="Silva-Junior O.B."/>
            <person name="Grattapaglia D."/>
            <person name="Novaes E."/>
            <person name="Collevatti R.G."/>
        </authorList>
    </citation>
    <scope>NUCLEOTIDE SEQUENCE [LARGE SCALE GENOMIC DNA]</scope>
    <source>
        <strain evidence="3">cv. UFG-1</strain>
    </source>
</reference>
<dbReference type="Proteomes" id="UP000231279">
    <property type="component" value="Unassembled WGS sequence"/>
</dbReference>
<keyword evidence="1" id="KW-0472">Membrane</keyword>